<evidence type="ECO:0000256" key="2">
    <source>
        <dbReference type="ARBA" id="ARBA00012224"/>
    </source>
</evidence>
<evidence type="ECO:0000259" key="6">
    <source>
        <dbReference type="Pfam" id="PF00155"/>
    </source>
</evidence>
<dbReference type="GO" id="GO:0047804">
    <property type="term" value="F:cysteine-S-conjugate beta-lyase activity"/>
    <property type="evidence" value="ECO:0007669"/>
    <property type="project" value="UniProtKB-EC"/>
</dbReference>
<sequence>MTQNFDFDTPIDRIGTYCTQWDYVQDRFGKPGLLPFTISDMDFAAPESVIRTLQQRLEHPVLGYSRWNHDDFKRAISYWYQARFDCEIDKECLVYGPSVIYIVSKLIEQWSTPGQGVIFHTPAYDAFDKMIEGQGRKCIRSPLIKEKHRFEINWQDLEHKLADSNNTVLLLCSPHNPTGRVWSRDELERLARLCEKHGVKVISDEIHMDVSFKPHTPYTGFGNSSDWALVTSASKSFNIPALNGAYALIPCQNARAKYLHKLKEVDGLSSPSILGVLAMMAAYNEGEPWLNALNQYVHANHEYVKAVLEQAFPELCYTVPDSTYLAWLDLSPLNLGMSQLNQALIEQFDVAIMSGEVYGETGKGYLRLNLGCPRSKIEQGLTALIKAIGLQRTAINQGVE</sequence>
<name>A0A4Y8WH99_9VIBR</name>
<organism evidence="7 8">
    <name type="scientific">Vibrio ouci</name>
    <dbReference type="NCBI Taxonomy" id="2499078"/>
    <lineage>
        <taxon>Bacteria</taxon>
        <taxon>Pseudomonadati</taxon>
        <taxon>Pseudomonadota</taxon>
        <taxon>Gammaproteobacteria</taxon>
        <taxon>Vibrionales</taxon>
        <taxon>Vibrionaceae</taxon>
        <taxon>Vibrio</taxon>
    </lineage>
</organism>
<evidence type="ECO:0000256" key="5">
    <source>
        <dbReference type="ARBA" id="ARBA00037974"/>
    </source>
</evidence>
<dbReference type="AlphaFoldDB" id="A0A4Y8WH99"/>
<dbReference type="InterPro" id="IPR027619">
    <property type="entry name" value="C-S_lyase_PatB-like"/>
</dbReference>
<dbReference type="PANTHER" id="PTHR43525:SF1">
    <property type="entry name" value="PROTEIN MALY"/>
    <property type="match status" value="1"/>
</dbReference>
<gene>
    <name evidence="7" type="ORF">ELS82_07635</name>
</gene>
<dbReference type="Gene3D" id="3.90.1150.10">
    <property type="entry name" value="Aspartate Aminotransferase, domain 1"/>
    <property type="match status" value="1"/>
</dbReference>
<dbReference type="OrthoDB" id="3224382at2"/>
<feature type="domain" description="Aminotransferase class I/classII large" evidence="6">
    <location>
        <begin position="34"/>
        <end position="384"/>
    </location>
</feature>
<dbReference type="InterPro" id="IPR004839">
    <property type="entry name" value="Aminotransferase_I/II_large"/>
</dbReference>
<dbReference type="InterPro" id="IPR015424">
    <property type="entry name" value="PyrdxlP-dep_Trfase"/>
</dbReference>
<dbReference type="InterPro" id="IPR015422">
    <property type="entry name" value="PyrdxlP-dep_Trfase_small"/>
</dbReference>
<dbReference type="Proteomes" id="UP000297753">
    <property type="component" value="Unassembled WGS sequence"/>
</dbReference>
<comment type="cofactor">
    <cofactor evidence="1">
        <name>pyridoxal 5'-phosphate</name>
        <dbReference type="ChEBI" id="CHEBI:597326"/>
    </cofactor>
</comment>
<dbReference type="GO" id="GO:0008483">
    <property type="term" value="F:transaminase activity"/>
    <property type="evidence" value="ECO:0007669"/>
    <property type="project" value="UniProtKB-KW"/>
</dbReference>
<dbReference type="Pfam" id="PF00155">
    <property type="entry name" value="Aminotran_1_2"/>
    <property type="match status" value="1"/>
</dbReference>
<proteinExistence type="inferred from homology"/>
<evidence type="ECO:0000313" key="7">
    <source>
        <dbReference type="EMBL" id="TFH92277.1"/>
    </source>
</evidence>
<accession>A0A4Y8WH99</accession>
<keyword evidence="4" id="KW-0456">Lyase</keyword>
<dbReference type="GO" id="GO:0030170">
    <property type="term" value="F:pyridoxal phosphate binding"/>
    <property type="evidence" value="ECO:0007669"/>
    <property type="project" value="InterPro"/>
</dbReference>
<protein>
    <recommendedName>
        <fullName evidence="2">cysteine-S-conjugate beta-lyase</fullName>
        <ecNumber evidence="2">4.4.1.13</ecNumber>
    </recommendedName>
</protein>
<dbReference type="SUPFAM" id="SSF53383">
    <property type="entry name" value="PLP-dependent transferases"/>
    <property type="match status" value="1"/>
</dbReference>
<keyword evidence="7" id="KW-0032">Aminotransferase</keyword>
<comment type="similarity">
    <text evidence="5">Belongs to the class-II pyridoxal-phosphate-dependent aminotransferase family. MalY/PatB cystathionine beta-lyase subfamily.</text>
</comment>
<keyword evidence="7" id="KW-0808">Transferase</keyword>
<reference evidence="7 8" key="1">
    <citation type="submission" date="2019-01" db="EMBL/GenBank/DDBJ databases">
        <title>Vibrio BEI176 sp. nov, a marine bacterium isolated from China: eastern marignal seas.</title>
        <authorList>
            <person name="Li B."/>
        </authorList>
    </citation>
    <scope>NUCLEOTIDE SEQUENCE [LARGE SCALE GENOMIC DNA]</scope>
    <source>
        <strain evidence="7 8">BEI176</strain>
    </source>
</reference>
<dbReference type="EC" id="4.4.1.13" evidence="2"/>
<dbReference type="EMBL" id="SATR01000008">
    <property type="protein sequence ID" value="TFH92277.1"/>
    <property type="molecule type" value="Genomic_DNA"/>
</dbReference>
<dbReference type="NCBIfam" id="TIGR04350">
    <property type="entry name" value="C_S_lyase_PatB"/>
    <property type="match status" value="1"/>
</dbReference>
<evidence type="ECO:0000256" key="1">
    <source>
        <dbReference type="ARBA" id="ARBA00001933"/>
    </source>
</evidence>
<dbReference type="InterPro" id="IPR015421">
    <property type="entry name" value="PyrdxlP-dep_Trfase_major"/>
</dbReference>
<dbReference type="Gene3D" id="3.40.640.10">
    <property type="entry name" value="Type I PLP-dependent aspartate aminotransferase-like (Major domain)"/>
    <property type="match status" value="1"/>
</dbReference>
<comment type="caution">
    <text evidence="7">The sequence shown here is derived from an EMBL/GenBank/DDBJ whole genome shotgun (WGS) entry which is preliminary data.</text>
</comment>
<evidence type="ECO:0000313" key="8">
    <source>
        <dbReference type="Proteomes" id="UP000297753"/>
    </source>
</evidence>
<dbReference type="RefSeq" id="WP_134834967.1">
    <property type="nucleotide sequence ID" value="NZ_SATR01000008.1"/>
</dbReference>
<dbReference type="InterPro" id="IPR051798">
    <property type="entry name" value="Class-II_PLP-Dep_Aminotrans"/>
</dbReference>
<keyword evidence="3" id="KW-0663">Pyridoxal phosphate</keyword>
<evidence type="ECO:0000256" key="4">
    <source>
        <dbReference type="ARBA" id="ARBA00023239"/>
    </source>
</evidence>
<dbReference type="PANTHER" id="PTHR43525">
    <property type="entry name" value="PROTEIN MALY"/>
    <property type="match status" value="1"/>
</dbReference>
<dbReference type="CDD" id="cd00609">
    <property type="entry name" value="AAT_like"/>
    <property type="match status" value="1"/>
</dbReference>
<evidence type="ECO:0000256" key="3">
    <source>
        <dbReference type="ARBA" id="ARBA00022898"/>
    </source>
</evidence>
<keyword evidence="8" id="KW-1185">Reference proteome</keyword>